<dbReference type="PANTHER" id="PTHR47234">
    <property type="match status" value="1"/>
</dbReference>
<dbReference type="InterPro" id="IPR000531">
    <property type="entry name" value="Beta-barrel_TonB"/>
</dbReference>
<sequence length="976" mass="104096">MISVQTTLKNRLLLSAAPLAALASLAAPAFAQDQAAPATLPSDAPAAEQTPQDIVVTGTLFRRTDTETPSPVSVITAQQLDQRGLTTIADAINTISAGNGGSIPQGFGNAFASGAQGVSLRGLSTNSTLILFDGLRPAYYPLADDGQRSFADLNTIPGAIVDHIETVRDGASSLYGADAVAGVVNIITKKEITGIHGRVEGGVSSRRDSGGQRFQLTAGYGKLDEQGFNVYLSGEYQHQDALYARDREFPYNTNNLSSITRPNGFTGANGNVNYLPPSTTGVSSATVAVVRPANQITPGNILSGVAIAGGQYQILGRTDCGAGLTTHVNTAGSYCEEDQINKYSQLMPDQTRMGLTGHLTVNVGSNAQAYLIGTYYQSTIFQNRTPSSLRSNNPIYTYGLVLPAQLANGALNPQNPYAAAGQAAMLFYSFGDIRSTLKNVSDTYRIASGIDGKFGDDAWSYSVKGTYMRTNLTQYRTGNINLAGLTSAISNGTYNFINPSANSQAVRDQIAPKQQSSAHSEVAEVQGIVTHSFFDLPGGPLDVGVGGEFRYENIFDPTPNPGNQFLTINAFSAIGHRYITSGFFEVNAPVLKELELNASGRYDHYSIGFNHFSPKFGAKFTPIKQFAIRGTYSEGFRAPSVPEISGNVVGFTNYTPPAAVAALHGNNSYTLPYSVGLNSVGNPNLKPETSRSFTGGVVVQPTSWLSLTVDYYNIKKKNVIYQTADTSFANIYMGNGVTAGTLPAGITVTPNAVDPEHPNLLPTPLFINGQYANGQSLKTSGIDAQIQATFEVTPGIKFTTNLEGTEILEYKQILQDGTVYDYLGTLGSYSVTSASGTPRWRATWQNTLDAGKFSLTSTTYFTSGYKGWAADYNGVGSCAANGTPENSVKYNAPGTQATTRQLGDALQCTVKHFLSFDLNATVRVNDKFSFYGIVQNLFDAHAPFDPNTYGGNNYNPAWAASGIIGRYFKVGAKFEL</sequence>
<dbReference type="PROSITE" id="PS52016">
    <property type="entry name" value="TONB_DEPENDENT_REC_3"/>
    <property type="match status" value="1"/>
</dbReference>
<protein>
    <submittedName>
        <fullName evidence="13">TonB-dependent receptor</fullName>
    </submittedName>
</protein>
<feature type="domain" description="TonB-dependent receptor-like beta-barrel" evidence="11">
    <location>
        <begin position="431"/>
        <end position="937"/>
    </location>
</feature>
<keyword evidence="10" id="KW-0732">Signal</keyword>
<name>A0A4Q6XUH4_9SPHN</name>
<dbReference type="GO" id="GO:0009279">
    <property type="term" value="C:cell outer membrane"/>
    <property type="evidence" value="ECO:0007669"/>
    <property type="project" value="UniProtKB-SubCell"/>
</dbReference>
<keyword evidence="3 8" id="KW-1134">Transmembrane beta strand</keyword>
<keyword evidence="2 8" id="KW-0813">Transport</keyword>
<evidence type="ECO:0000259" key="11">
    <source>
        <dbReference type="Pfam" id="PF00593"/>
    </source>
</evidence>
<accession>A0A4Q6XUH4</accession>
<keyword evidence="7 8" id="KW-0998">Cell outer membrane</keyword>
<comment type="caution">
    <text evidence="13">The sequence shown here is derived from an EMBL/GenBank/DDBJ whole genome shotgun (WGS) entry which is preliminary data.</text>
</comment>
<reference evidence="13 14" key="1">
    <citation type="submission" date="2019-02" db="EMBL/GenBank/DDBJ databases">
        <authorList>
            <person name="Li Y."/>
        </authorList>
    </citation>
    <scope>NUCLEOTIDE SEQUENCE [LARGE SCALE GENOMIC DNA]</scope>
    <source>
        <strain evidence="13 14">3-7</strain>
    </source>
</reference>
<feature type="domain" description="TonB-dependent receptor plug" evidence="12">
    <location>
        <begin position="66"/>
        <end position="183"/>
    </location>
</feature>
<dbReference type="AlphaFoldDB" id="A0A4Q6XUH4"/>
<keyword evidence="6 8" id="KW-0472">Membrane</keyword>
<dbReference type="PANTHER" id="PTHR47234:SF2">
    <property type="entry name" value="TONB-DEPENDENT RECEPTOR"/>
    <property type="match status" value="1"/>
</dbReference>
<comment type="similarity">
    <text evidence="8 9">Belongs to the TonB-dependent receptor family.</text>
</comment>
<evidence type="ECO:0000256" key="1">
    <source>
        <dbReference type="ARBA" id="ARBA00004571"/>
    </source>
</evidence>
<proteinExistence type="inferred from homology"/>
<dbReference type="SUPFAM" id="SSF56935">
    <property type="entry name" value="Porins"/>
    <property type="match status" value="1"/>
</dbReference>
<feature type="signal peptide" evidence="10">
    <location>
        <begin position="1"/>
        <end position="31"/>
    </location>
</feature>
<dbReference type="InterPro" id="IPR037066">
    <property type="entry name" value="Plug_dom_sf"/>
</dbReference>
<dbReference type="RefSeq" id="WP_130158877.1">
    <property type="nucleotide sequence ID" value="NZ_SGIS01000023.1"/>
</dbReference>
<dbReference type="Pfam" id="PF07715">
    <property type="entry name" value="Plug"/>
    <property type="match status" value="1"/>
</dbReference>
<evidence type="ECO:0000256" key="10">
    <source>
        <dbReference type="SAM" id="SignalP"/>
    </source>
</evidence>
<dbReference type="Gene3D" id="2.40.170.20">
    <property type="entry name" value="TonB-dependent receptor, beta-barrel domain"/>
    <property type="match status" value="1"/>
</dbReference>
<evidence type="ECO:0000256" key="2">
    <source>
        <dbReference type="ARBA" id="ARBA00022448"/>
    </source>
</evidence>
<evidence type="ECO:0000256" key="3">
    <source>
        <dbReference type="ARBA" id="ARBA00022452"/>
    </source>
</evidence>
<evidence type="ECO:0000313" key="13">
    <source>
        <dbReference type="EMBL" id="RZF63621.1"/>
    </source>
</evidence>
<keyword evidence="13" id="KW-0675">Receptor</keyword>
<comment type="subcellular location">
    <subcellularLocation>
        <location evidence="1 8">Cell outer membrane</location>
        <topology evidence="1 8">Multi-pass membrane protein</topology>
    </subcellularLocation>
</comment>
<evidence type="ECO:0000256" key="8">
    <source>
        <dbReference type="PROSITE-ProRule" id="PRU01360"/>
    </source>
</evidence>
<evidence type="ECO:0000256" key="6">
    <source>
        <dbReference type="ARBA" id="ARBA00023136"/>
    </source>
</evidence>
<gene>
    <name evidence="13" type="ORF">EWE75_14910</name>
</gene>
<evidence type="ECO:0000256" key="5">
    <source>
        <dbReference type="ARBA" id="ARBA00023077"/>
    </source>
</evidence>
<keyword evidence="14" id="KW-1185">Reference proteome</keyword>
<dbReference type="Pfam" id="PF00593">
    <property type="entry name" value="TonB_dep_Rec_b-barrel"/>
    <property type="match status" value="1"/>
</dbReference>
<dbReference type="EMBL" id="SGIS01000023">
    <property type="protein sequence ID" value="RZF63621.1"/>
    <property type="molecule type" value="Genomic_DNA"/>
</dbReference>
<organism evidence="13 14">
    <name type="scientific">Sphingomonas populi</name>
    <dbReference type="NCBI Taxonomy" id="2484750"/>
    <lineage>
        <taxon>Bacteria</taxon>
        <taxon>Pseudomonadati</taxon>
        <taxon>Pseudomonadota</taxon>
        <taxon>Alphaproteobacteria</taxon>
        <taxon>Sphingomonadales</taxon>
        <taxon>Sphingomonadaceae</taxon>
        <taxon>Sphingomonas</taxon>
    </lineage>
</organism>
<keyword evidence="5 9" id="KW-0798">TonB box</keyword>
<feature type="chain" id="PRO_5020792130" evidence="10">
    <location>
        <begin position="32"/>
        <end position="976"/>
    </location>
</feature>
<dbReference type="InterPro" id="IPR039426">
    <property type="entry name" value="TonB-dep_rcpt-like"/>
</dbReference>
<evidence type="ECO:0000256" key="4">
    <source>
        <dbReference type="ARBA" id="ARBA00022692"/>
    </source>
</evidence>
<evidence type="ECO:0000256" key="7">
    <source>
        <dbReference type="ARBA" id="ARBA00023237"/>
    </source>
</evidence>
<evidence type="ECO:0000313" key="14">
    <source>
        <dbReference type="Proteomes" id="UP000292085"/>
    </source>
</evidence>
<dbReference type="Gene3D" id="2.170.130.10">
    <property type="entry name" value="TonB-dependent receptor, plug domain"/>
    <property type="match status" value="1"/>
</dbReference>
<keyword evidence="4 8" id="KW-0812">Transmembrane</keyword>
<dbReference type="OrthoDB" id="7051241at2"/>
<dbReference type="InterPro" id="IPR012910">
    <property type="entry name" value="Plug_dom"/>
</dbReference>
<dbReference type="Proteomes" id="UP000292085">
    <property type="component" value="Unassembled WGS sequence"/>
</dbReference>
<evidence type="ECO:0000256" key="9">
    <source>
        <dbReference type="RuleBase" id="RU003357"/>
    </source>
</evidence>
<dbReference type="InterPro" id="IPR036942">
    <property type="entry name" value="Beta-barrel_TonB_sf"/>
</dbReference>
<evidence type="ECO:0000259" key="12">
    <source>
        <dbReference type="Pfam" id="PF07715"/>
    </source>
</evidence>